<dbReference type="Pfam" id="PF18998">
    <property type="entry name" value="Flg_new_2"/>
    <property type="match status" value="2"/>
</dbReference>
<evidence type="ECO:0000313" key="9">
    <source>
        <dbReference type="EMBL" id="SUB78986.1"/>
    </source>
</evidence>
<dbReference type="GO" id="GO:0009279">
    <property type="term" value="C:cell outer membrane"/>
    <property type="evidence" value="ECO:0007669"/>
    <property type="project" value="TreeGrafter"/>
</dbReference>
<keyword evidence="4" id="KW-0063">Aspartyl esterase</keyword>
<evidence type="ECO:0000259" key="8">
    <source>
        <dbReference type="Pfam" id="PF18998"/>
    </source>
</evidence>
<organism evidence="9 10">
    <name type="scientific">Segatella buccae</name>
    <dbReference type="NCBI Taxonomy" id="28126"/>
    <lineage>
        <taxon>Bacteria</taxon>
        <taxon>Pseudomonadati</taxon>
        <taxon>Bacteroidota</taxon>
        <taxon>Bacteroidia</taxon>
        <taxon>Bacteroidales</taxon>
        <taxon>Prevotellaceae</taxon>
        <taxon>Segatella</taxon>
    </lineage>
</organism>
<dbReference type="InterPro" id="IPR000070">
    <property type="entry name" value="Pectinesterase_cat"/>
</dbReference>
<gene>
    <name evidence="9" type="primary">pemA_2</name>
    <name evidence="9" type="ORF">NCTC13063_00238</name>
</gene>
<evidence type="ECO:0000256" key="3">
    <source>
        <dbReference type="ARBA" id="ARBA00022801"/>
    </source>
</evidence>
<evidence type="ECO:0000256" key="1">
    <source>
        <dbReference type="ARBA" id="ARBA00008891"/>
    </source>
</evidence>
<evidence type="ECO:0000259" key="6">
    <source>
        <dbReference type="Pfam" id="PF01095"/>
    </source>
</evidence>
<dbReference type="Proteomes" id="UP000255283">
    <property type="component" value="Unassembled WGS sequence"/>
</dbReference>
<dbReference type="GO" id="GO:0042545">
    <property type="term" value="P:cell wall modification"/>
    <property type="evidence" value="ECO:0007669"/>
    <property type="project" value="InterPro"/>
</dbReference>
<dbReference type="InterPro" id="IPR032812">
    <property type="entry name" value="SbsA_Ig"/>
</dbReference>
<dbReference type="GO" id="GO:0030599">
    <property type="term" value="F:pectinesterase activity"/>
    <property type="evidence" value="ECO:0007669"/>
    <property type="project" value="UniProtKB-EC"/>
</dbReference>
<protein>
    <submittedName>
        <fullName evidence="9">Pectinesterase A</fullName>
        <ecNumber evidence="9">3.1.1.11</ecNumber>
    </submittedName>
</protein>
<accession>A0AAQ1UJR2</accession>
<dbReference type="InterPro" id="IPR011050">
    <property type="entry name" value="Pectin_lyase_fold/virulence"/>
</dbReference>
<dbReference type="PANTHER" id="PTHR31321:SF57">
    <property type="entry name" value="PECTINESTERASE 53-RELATED"/>
    <property type="match status" value="1"/>
</dbReference>
<evidence type="ECO:0000256" key="4">
    <source>
        <dbReference type="ARBA" id="ARBA00023085"/>
    </source>
</evidence>
<dbReference type="InterPro" id="IPR044060">
    <property type="entry name" value="Bacterial_rp_domain"/>
</dbReference>
<keyword evidence="2 5" id="KW-0732">Signal</keyword>
<evidence type="ECO:0000313" key="10">
    <source>
        <dbReference type="Proteomes" id="UP000255283"/>
    </source>
</evidence>
<dbReference type="AlphaFoldDB" id="A0AAQ1UJR2"/>
<dbReference type="EC" id="3.1.1.11" evidence="9"/>
<dbReference type="InterPro" id="IPR012334">
    <property type="entry name" value="Pectin_lyas_fold"/>
</dbReference>
<evidence type="ECO:0000259" key="7">
    <source>
        <dbReference type="Pfam" id="PF13205"/>
    </source>
</evidence>
<feature type="domain" description="SbsA Ig-like" evidence="7">
    <location>
        <begin position="543"/>
        <end position="638"/>
    </location>
</feature>
<dbReference type="Gene3D" id="2.160.20.10">
    <property type="entry name" value="Single-stranded right-handed beta-helix, Pectin lyase-like"/>
    <property type="match status" value="1"/>
</dbReference>
<keyword evidence="3 9" id="KW-0378">Hydrolase</keyword>
<feature type="signal peptide" evidence="5">
    <location>
        <begin position="1"/>
        <end position="24"/>
    </location>
</feature>
<comment type="caution">
    <text evidence="9">The sequence shown here is derived from an EMBL/GenBank/DDBJ whole genome shotgun (WGS) entry which is preliminary data.</text>
</comment>
<dbReference type="Pfam" id="PF13205">
    <property type="entry name" value="Big_5"/>
    <property type="match status" value="1"/>
</dbReference>
<feature type="chain" id="PRO_5043046622" evidence="5">
    <location>
        <begin position="25"/>
        <end position="1091"/>
    </location>
</feature>
<dbReference type="PANTHER" id="PTHR31321">
    <property type="entry name" value="ACYL-COA THIOESTER HYDROLASE YBHC-RELATED"/>
    <property type="match status" value="1"/>
</dbReference>
<dbReference type="Pfam" id="PF01095">
    <property type="entry name" value="Pectinesterase"/>
    <property type="match status" value="1"/>
</dbReference>
<evidence type="ECO:0000256" key="5">
    <source>
        <dbReference type="SAM" id="SignalP"/>
    </source>
</evidence>
<evidence type="ECO:0000256" key="2">
    <source>
        <dbReference type="ARBA" id="ARBA00022729"/>
    </source>
</evidence>
<feature type="domain" description="Bacterial repeat" evidence="8">
    <location>
        <begin position="213"/>
        <end position="285"/>
    </location>
</feature>
<feature type="domain" description="Pectinesterase catalytic" evidence="6">
    <location>
        <begin position="650"/>
        <end position="958"/>
    </location>
</feature>
<dbReference type="SUPFAM" id="SSF51126">
    <property type="entry name" value="Pectin lyase-like"/>
    <property type="match status" value="1"/>
</dbReference>
<dbReference type="EMBL" id="UGTJ01000001">
    <property type="protein sequence ID" value="SUB78986.1"/>
    <property type="molecule type" value="Genomic_DNA"/>
</dbReference>
<proteinExistence type="inferred from homology"/>
<dbReference type="RefSeq" id="WP_115153027.1">
    <property type="nucleotide sequence ID" value="NZ_DBFWLE010000020.1"/>
</dbReference>
<name>A0AAQ1UJR2_9BACT</name>
<reference evidence="9 10" key="1">
    <citation type="submission" date="2018-06" db="EMBL/GenBank/DDBJ databases">
        <authorList>
            <consortium name="Pathogen Informatics"/>
            <person name="Doyle S."/>
        </authorList>
    </citation>
    <scope>NUCLEOTIDE SEQUENCE [LARGE SCALE GENOMIC DNA]</scope>
    <source>
        <strain evidence="9 10">NCTC13063</strain>
    </source>
</reference>
<sequence length="1091" mass="118990">MKKQFRHLLLFITAVLCCLPLTLAAQTGVTATWALDKGQESPTTAVLSQDGLTSTTGMTLGSGLKATAPQSIDNMSFYKLQPLTSNVGEPNESNAVTFSVTPKKGLTFTPTKLALKAARFGTNGGQMTITASAGGNTLTLAENVKPNRNNDNANGHFSDWSYDISGLVTTGEPIYIKVHIFGLPGNKQYGIRDIVLTGNFSGTIINVPSYTLTATTTDAAAGNITVTPTADRYDEGTSVTLTASENFGYHFAAWIDAKGKEVSTANPYTFHMSANTTLTAAYTHNNTHPLILTLTEGARKNLVSIEPEGHLIDGVPYYEEGTDVKLTAHDNPLLTFVGWEDKSTNPERLIKMDSEKQLTADFSATDYIVGWDLYNDQPGSERAADYKSDSENAGLLSLRNEAGNTTSWLTLGAQKGMQNGKYGARIWKMLADKWYFEISFSTKGYSNIKVANALGDDYNAYSTMIEQYSVDGTNYTDVGRFSLPNRGWDAQTFKLPAEANDRERVYVRWIPDYTSALTGVTSDYDGTSIAEIFITADAQTVSDTTPPRLMTANPANKATGVSASGSIVLTFDKKIAVTDNAVATLGSEKLTPTVSGKTVLFKYSGLKYATNYTFNLPTGTITDRNGNAFGGITLTFTTMERHRPEPRLYDAVVAQDGTGDYISIQAAIDNAPAGRTRPWLIFVKKGNYTGHHEIPVEKPYIHLIGQERNLVNISDSRLSGGDNAYNVAAGCTFNAKASNLYFEGINFINSWGYEKKAGPQALALYTEGDRVVLNKCGMLSYQDTWLTPTKANLRQYCKACWIEGAVDFIYGQGNIYFDRDTLNIVRRDGGYIVAPNHAPSTTWGYVFMNNVITAPGTPQETSVWLGRPWHDRPKTVFINTRAEVSIPATGWYPTMGGLPALWAEYNTMDGKGNPIDLSHRITEYYYTDTGGNRVTGQSATAVLTAQQAAEYTVKNVLGGDDGWQPELLTEPCVTPKALLEDGKLKWNAVDYAICYVISQGNEVIGFTTETSLDVAARMGDKDKKLFRVQAVNEYGALSEPAVASVTNGIGNLRETLNSPDSAKWYDLQGRHIAPPTCPGVYIRQGKKMVVR</sequence>
<feature type="domain" description="Bacterial repeat" evidence="8">
    <location>
        <begin position="314"/>
        <end position="364"/>
    </location>
</feature>
<comment type="similarity">
    <text evidence="1">Belongs to the pectinesterase family.</text>
</comment>